<evidence type="ECO:0000256" key="2">
    <source>
        <dbReference type="ARBA" id="ARBA00006602"/>
    </source>
</evidence>
<dbReference type="PANTHER" id="PTHR34982">
    <property type="entry name" value="YOP PROTEINS TRANSLOCATION PROTEIN L"/>
    <property type="match status" value="1"/>
</dbReference>
<feature type="domain" description="Flagellar assembly protein FliH/Type III secretion system HrpE" evidence="8">
    <location>
        <begin position="144"/>
        <end position="269"/>
    </location>
</feature>
<keyword evidence="5" id="KW-0653">Protein transport</keyword>
<name>D1B6C5_THEAS</name>
<keyword evidence="4" id="KW-1005">Bacterial flagellum biogenesis</keyword>
<dbReference type="EnsemblBacteria" id="ACZ19566">
    <property type="protein sequence ID" value="ACZ19566"/>
    <property type="gene ID" value="Taci_1335"/>
</dbReference>
<evidence type="ECO:0000259" key="8">
    <source>
        <dbReference type="Pfam" id="PF02108"/>
    </source>
</evidence>
<dbReference type="AlphaFoldDB" id="D1B6C5"/>
<keyword evidence="3" id="KW-0813">Transport</keyword>
<dbReference type="KEGG" id="tai:Taci_1335"/>
<accession>D1B6C5</accession>
<dbReference type="EMBL" id="CP001818">
    <property type="protein sequence ID" value="ACZ19566.1"/>
    <property type="molecule type" value="Genomic_DNA"/>
</dbReference>
<feature type="region of interest" description="Disordered" evidence="7">
    <location>
        <begin position="20"/>
        <end position="54"/>
    </location>
</feature>
<organism evidence="9 10">
    <name type="scientific">Thermanaerovibrio acidaminovorans (strain ATCC 49978 / DSM 6589 / Su883)</name>
    <name type="common">Selenomonas acidaminovorans</name>
    <dbReference type="NCBI Taxonomy" id="525903"/>
    <lineage>
        <taxon>Bacteria</taxon>
        <taxon>Thermotogati</taxon>
        <taxon>Synergistota</taxon>
        <taxon>Synergistia</taxon>
        <taxon>Synergistales</taxon>
        <taxon>Synergistaceae</taxon>
        <taxon>Thermanaerovibrio</taxon>
    </lineage>
</organism>
<keyword evidence="9" id="KW-0966">Cell projection</keyword>
<evidence type="ECO:0000256" key="1">
    <source>
        <dbReference type="ARBA" id="ARBA00003041"/>
    </source>
</evidence>
<evidence type="ECO:0000313" key="10">
    <source>
        <dbReference type="Proteomes" id="UP000002030"/>
    </source>
</evidence>
<keyword evidence="9" id="KW-0969">Cilium</keyword>
<dbReference type="InterPro" id="IPR051472">
    <property type="entry name" value="T3SS_Stator/FliH"/>
</dbReference>
<proteinExistence type="inferred from homology"/>
<comment type="similarity">
    <text evidence="2">Belongs to the FliH family.</text>
</comment>
<protein>
    <submittedName>
        <fullName evidence="9">Flagellar assembly protein FliH</fullName>
    </submittedName>
</protein>
<dbReference type="eggNOG" id="COG1317">
    <property type="taxonomic scope" value="Bacteria"/>
</dbReference>
<dbReference type="HOGENOM" id="CLU_083813_0_0_0"/>
<dbReference type="STRING" id="525903.Taci_1335"/>
<dbReference type="Proteomes" id="UP000002030">
    <property type="component" value="Chromosome"/>
</dbReference>
<dbReference type="GO" id="GO:0005829">
    <property type="term" value="C:cytosol"/>
    <property type="evidence" value="ECO:0007669"/>
    <property type="project" value="TreeGrafter"/>
</dbReference>
<dbReference type="InterPro" id="IPR018035">
    <property type="entry name" value="Flagellar_FliH/T3SS_HrpE"/>
</dbReference>
<evidence type="ECO:0000256" key="5">
    <source>
        <dbReference type="ARBA" id="ARBA00022927"/>
    </source>
</evidence>
<dbReference type="GO" id="GO:0015031">
    <property type="term" value="P:protein transport"/>
    <property type="evidence" value="ECO:0007669"/>
    <property type="project" value="UniProtKB-KW"/>
</dbReference>
<evidence type="ECO:0000256" key="6">
    <source>
        <dbReference type="ARBA" id="ARBA00023225"/>
    </source>
</evidence>
<evidence type="ECO:0000256" key="4">
    <source>
        <dbReference type="ARBA" id="ARBA00022795"/>
    </source>
</evidence>
<evidence type="ECO:0000313" key="9">
    <source>
        <dbReference type="EMBL" id="ACZ19566.1"/>
    </source>
</evidence>
<dbReference type="PANTHER" id="PTHR34982:SF1">
    <property type="entry name" value="FLAGELLAR ASSEMBLY PROTEIN FLIH"/>
    <property type="match status" value="1"/>
</dbReference>
<evidence type="ECO:0000256" key="7">
    <source>
        <dbReference type="SAM" id="MobiDB-lite"/>
    </source>
</evidence>
<sequence length="286" mass="31861">MSSPRRSLIKAVRVIPEVVRIGRTQRDRGPSPAQEDGSSSPAAPEVSREEALSARVSELESELERALSKASALEAELVSLKLRQEEEMRAFMEEATRKVEELKRQAMEEGRREGFEAGHSQGLLAARAELEEEYRSRFKGALDVLEGIHRSLEEERQALASLLVPQMVRLWEALLSRMLFDRVRLEEGAATRVLKGILAKISDRERLVVYVNPQDHRMVEEAASGLGDLLRGVKHLEVVPDGDVDRGSCIVETNLGVYDARWRTQLEQVDLQVGALLFGGGGLEGE</sequence>
<keyword evidence="10" id="KW-1185">Reference proteome</keyword>
<dbReference type="RefSeq" id="WP_012870077.1">
    <property type="nucleotide sequence ID" value="NC_013522.1"/>
</dbReference>
<dbReference type="GO" id="GO:0044781">
    <property type="term" value="P:bacterial-type flagellum organization"/>
    <property type="evidence" value="ECO:0007669"/>
    <property type="project" value="UniProtKB-KW"/>
</dbReference>
<comment type="function">
    <text evidence="1">Needed for flagellar regrowth and assembly.</text>
</comment>
<dbReference type="OrthoDB" id="5013at2"/>
<keyword evidence="9" id="KW-0282">Flagellum</keyword>
<reference evidence="9 10" key="1">
    <citation type="journal article" date="2009" name="Stand. Genomic Sci.">
        <title>Complete genome sequence of Thermanaerovibrio acidaminovorans type strain (Su883).</title>
        <authorList>
            <person name="Chovatia M."/>
            <person name="Sikorski J."/>
            <person name="Schroder M."/>
            <person name="Lapidus A."/>
            <person name="Nolan M."/>
            <person name="Tice H."/>
            <person name="Glavina Del Rio T."/>
            <person name="Copeland A."/>
            <person name="Cheng J.F."/>
            <person name="Lucas S."/>
            <person name="Chen F."/>
            <person name="Bruce D."/>
            <person name="Goodwin L."/>
            <person name="Pitluck S."/>
            <person name="Ivanova N."/>
            <person name="Mavromatis K."/>
            <person name="Ovchinnikova G."/>
            <person name="Pati A."/>
            <person name="Chen A."/>
            <person name="Palaniappan K."/>
            <person name="Land M."/>
            <person name="Hauser L."/>
            <person name="Chang Y.J."/>
            <person name="Jeffries C.D."/>
            <person name="Chain P."/>
            <person name="Saunders E."/>
            <person name="Detter J.C."/>
            <person name="Brettin T."/>
            <person name="Rohde M."/>
            <person name="Goker M."/>
            <person name="Spring S."/>
            <person name="Bristow J."/>
            <person name="Markowitz V."/>
            <person name="Hugenholtz P."/>
            <person name="Kyrpides N.C."/>
            <person name="Klenk H.P."/>
            <person name="Eisen J.A."/>
        </authorList>
    </citation>
    <scope>NUCLEOTIDE SEQUENCE [LARGE SCALE GENOMIC DNA]</scope>
    <source>
        <strain evidence="10">ATCC 49978 / DSM 6589 / Su883</strain>
    </source>
</reference>
<evidence type="ECO:0000256" key="3">
    <source>
        <dbReference type="ARBA" id="ARBA00022448"/>
    </source>
</evidence>
<dbReference type="Pfam" id="PF02108">
    <property type="entry name" value="FliH"/>
    <property type="match status" value="1"/>
</dbReference>
<gene>
    <name evidence="9" type="ordered locus">Taci_1335</name>
</gene>
<keyword evidence="6" id="KW-1006">Bacterial flagellum protein export</keyword>